<feature type="compositionally biased region" description="Low complexity" evidence="1">
    <location>
        <begin position="373"/>
        <end position="393"/>
    </location>
</feature>
<dbReference type="InterPro" id="IPR001646">
    <property type="entry name" value="5peptide_repeat"/>
</dbReference>
<dbReference type="SUPFAM" id="SSF141571">
    <property type="entry name" value="Pentapeptide repeat-like"/>
    <property type="match status" value="1"/>
</dbReference>
<dbReference type="Pfam" id="PF00805">
    <property type="entry name" value="Pentapeptide"/>
    <property type="match status" value="3"/>
</dbReference>
<gene>
    <name evidence="3" type="ORF">CA984_13775</name>
</gene>
<evidence type="ECO:0008006" key="5">
    <source>
        <dbReference type="Google" id="ProtNLM"/>
    </source>
</evidence>
<dbReference type="InterPro" id="IPR051082">
    <property type="entry name" value="Pentapeptide-BTB/POZ_domain"/>
</dbReference>
<comment type="caution">
    <text evidence="3">The sequence shown here is derived from an EMBL/GenBank/DDBJ whole genome shotgun (WGS) entry which is preliminary data.</text>
</comment>
<reference evidence="3 4" key="1">
    <citation type="submission" date="2017-05" db="EMBL/GenBank/DDBJ databases">
        <title>Biotechnological potential of actinobacteria isolated from South African environments.</title>
        <authorList>
            <person name="Le Roes-Hill M."/>
            <person name="Prins A."/>
            <person name="Durrell K.A."/>
        </authorList>
    </citation>
    <scope>NUCLEOTIDE SEQUENCE [LARGE SCALE GENOMIC DNA]</scope>
    <source>
        <strain evidence="3">M26</strain>
    </source>
</reference>
<keyword evidence="2" id="KW-0812">Transmembrane</keyword>
<evidence type="ECO:0000256" key="2">
    <source>
        <dbReference type="SAM" id="Phobius"/>
    </source>
</evidence>
<feature type="transmembrane region" description="Helical" evidence="2">
    <location>
        <begin position="74"/>
        <end position="91"/>
    </location>
</feature>
<sequence>MKPRRVFPPFILAFMRRWRGFSRCVLALLCVVLVAGLAWVLGPGATWVLAHFDGVHGLAGKDLAAALDAIRGRALAIATGLIALVAVYYTATNADTARRTFRLSEQGHVTDRYTKAIEQLGSDKLDIRLGGIYALERIARDSARDHPTVMEVLAAFVREHSRDVATGETGIVKSRRPLLRTDLQAALTVIGRRIAGQDPPGMRINLGGADLTGADLTGATLDHATLTGADLTDATLTGVNLTRAWLIGVDLIGADLMGADLTWAWLTDACLTRANLTDANLIGATLGRVDLTGADLTRADLTDADLIGANLTRATLTDTDLANAILGHANLTDADLTDANLTRATLIGANLTRANLTDAALRNVVGLPERLRPAPSEPAGAGTEEASEAGPAPRAKPDQE</sequence>
<organism evidence="3 4">
    <name type="scientific">Streptosporangium minutum</name>
    <dbReference type="NCBI Taxonomy" id="569862"/>
    <lineage>
        <taxon>Bacteria</taxon>
        <taxon>Bacillati</taxon>
        <taxon>Actinomycetota</taxon>
        <taxon>Actinomycetes</taxon>
        <taxon>Streptosporangiales</taxon>
        <taxon>Streptosporangiaceae</taxon>
        <taxon>Streptosporangium</taxon>
    </lineage>
</organism>
<dbReference type="PANTHER" id="PTHR14136:SF17">
    <property type="entry name" value="BTB_POZ DOMAIN-CONTAINING PROTEIN KCTD9"/>
    <property type="match status" value="1"/>
</dbReference>
<dbReference type="EMBL" id="NGFP01000051">
    <property type="protein sequence ID" value="OUC96779.1"/>
    <property type="molecule type" value="Genomic_DNA"/>
</dbReference>
<keyword evidence="4" id="KW-1185">Reference proteome</keyword>
<proteinExistence type="predicted"/>
<protein>
    <recommendedName>
        <fullName evidence="5">Pentapeptide repeat-containing protein</fullName>
    </recommendedName>
</protein>
<name>A0A243RP96_9ACTN</name>
<evidence type="ECO:0000313" key="3">
    <source>
        <dbReference type="EMBL" id="OUC96779.1"/>
    </source>
</evidence>
<dbReference type="Proteomes" id="UP000194761">
    <property type="component" value="Unassembled WGS sequence"/>
</dbReference>
<feature type="region of interest" description="Disordered" evidence="1">
    <location>
        <begin position="369"/>
        <end position="400"/>
    </location>
</feature>
<evidence type="ECO:0000313" key="4">
    <source>
        <dbReference type="Proteomes" id="UP000194761"/>
    </source>
</evidence>
<keyword evidence="2" id="KW-1133">Transmembrane helix</keyword>
<evidence type="ECO:0000256" key="1">
    <source>
        <dbReference type="SAM" id="MobiDB-lite"/>
    </source>
</evidence>
<dbReference type="PANTHER" id="PTHR14136">
    <property type="entry name" value="BTB_POZ DOMAIN-CONTAINING PROTEIN KCTD9"/>
    <property type="match status" value="1"/>
</dbReference>
<keyword evidence="2" id="KW-0472">Membrane</keyword>
<dbReference type="Gene3D" id="2.160.20.80">
    <property type="entry name" value="E3 ubiquitin-protein ligase SopA"/>
    <property type="match status" value="1"/>
</dbReference>
<dbReference type="AlphaFoldDB" id="A0A243RP96"/>
<accession>A0A243RP96</accession>